<dbReference type="Proteomes" id="UP000255234">
    <property type="component" value="Unassembled WGS sequence"/>
</dbReference>
<sequence length="161" mass="19479">MLTDNQIEAFEFLMKKANIEYGQTYKIECDLFNGSFIIEKKKKEICVDYKNKNDEWETYILTEFEDDRILNLLFYHSNNISLSFWVPNKGQRYYYIDQEINNNEYYIKESIWMGLKDKALFLTGNLFKTYEDARKNMNKVIEVYERNIGGYIEPLVYLNKK</sequence>
<accession>A0A378NTP5</accession>
<reference evidence="1 2" key="1">
    <citation type="submission" date="2018-06" db="EMBL/GenBank/DDBJ databases">
        <authorList>
            <consortium name="Pathogen Informatics"/>
            <person name="Doyle S."/>
        </authorList>
    </citation>
    <scope>NUCLEOTIDE SEQUENCE [LARGE SCALE GENOMIC DNA]</scope>
    <source>
        <strain evidence="1 2">NCTC10571</strain>
    </source>
</reference>
<organism evidence="1 2">
    <name type="scientific">Megamonas hypermegale</name>
    <dbReference type="NCBI Taxonomy" id="158847"/>
    <lineage>
        <taxon>Bacteria</taxon>
        <taxon>Bacillati</taxon>
        <taxon>Bacillota</taxon>
        <taxon>Negativicutes</taxon>
        <taxon>Selenomonadales</taxon>
        <taxon>Selenomonadaceae</taxon>
        <taxon>Megamonas</taxon>
    </lineage>
</organism>
<dbReference type="AlphaFoldDB" id="A0A378NTP5"/>
<evidence type="ECO:0000313" key="2">
    <source>
        <dbReference type="Proteomes" id="UP000255234"/>
    </source>
</evidence>
<gene>
    <name evidence="1" type="ORF">NCTC10571_01393</name>
</gene>
<proteinExistence type="predicted"/>
<dbReference type="EMBL" id="UGPP01000001">
    <property type="protein sequence ID" value="STY71237.1"/>
    <property type="molecule type" value="Genomic_DNA"/>
</dbReference>
<protein>
    <submittedName>
        <fullName evidence="1">Uncharacterized protein</fullName>
    </submittedName>
</protein>
<name>A0A378NTP5_9FIRM</name>
<dbReference type="RefSeq" id="WP_115151602.1">
    <property type="nucleotide sequence ID" value="NZ_UGPP01000001.1"/>
</dbReference>
<evidence type="ECO:0000313" key="1">
    <source>
        <dbReference type="EMBL" id="STY71237.1"/>
    </source>
</evidence>